<reference evidence="1" key="1">
    <citation type="journal article" date="2013" name="Genome Biol.">
        <title>Reference genomes and transcriptomes of Nicotiana sylvestris and Nicotiana tomentosiformis.</title>
        <authorList>
            <person name="Sierro N."/>
            <person name="Battey J.N."/>
            <person name="Ouadi S."/>
            <person name="Bovet L."/>
            <person name="Goepfert S."/>
            <person name="Bakaher N."/>
            <person name="Peitsch M.C."/>
            <person name="Ivanov N.V."/>
        </authorList>
    </citation>
    <scope>NUCLEOTIDE SEQUENCE [LARGE SCALE GENOMIC DNA]</scope>
</reference>
<reference evidence="2" key="2">
    <citation type="submission" date="2025-08" db="UniProtKB">
        <authorList>
            <consortium name="RefSeq"/>
        </authorList>
    </citation>
    <scope>IDENTIFICATION</scope>
    <source>
        <tissue evidence="2">Leaf</tissue>
    </source>
</reference>
<gene>
    <name evidence="2" type="primary">LOC104248677</name>
</gene>
<dbReference type="Proteomes" id="UP000189701">
    <property type="component" value="Unplaced"/>
</dbReference>
<dbReference type="RefSeq" id="XP_009803282.1">
    <property type="nucleotide sequence ID" value="XM_009804980.1"/>
</dbReference>
<protein>
    <submittedName>
        <fullName evidence="2">Uncharacterized protein LOC104248677</fullName>
    </submittedName>
</protein>
<accession>A0A1U7YGP4</accession>
<evidence type="ECO:0000313" key="2">
    <source>
        <dbReference type="RefSeq" id="XP_009803282.1"/>
    </source>
</evidence>
<name>A0A1U7YGP4_NICSY</name>
<organism evidence="1 2">
    <name type="scientific">Nicotiana sylvestris</name>
    <name type="common">Wood tobacco</name>
    <name type="synonym">South American tobacco</name>
    <dbReference type="NCBI Taxonomy" id="4096"/>
    <lineage>
        <taxon>Eukaryota</taxon>
        <taxon>Viridiplantae</taxon>
        <taxon>Streptophyta</taxon>
        <taxon>Embryophyta</taxon>
        <taxon>Tracheophyta</taxon>
        <taxon>Spermatophyta</taxon>
        <taxon>Magnoliopsida</taxon>
        <taxon>eudicotyledons</taxon>
        <taxon>Gunneridae</taxon>
        <taxon>Pentapetalae</taxon>
        <taxon>asterids</taxon>
        <taxon>lamiids</taxon>
        <taxon>Solanales</taxon>
        <taxon>Solanaceae</taxon>
        <taxon>Nicotianoideae</taxon>
        <taxon>Nicotianeae</taxon>
        <taxon>Nicotiana</taxon>
    </lineage>
</organism>
<dbReference type="AlphaFoldDB" id="A0A1U7YGP4"/>
<keyword evidence="1" id="KW-1185">Reference proteome</keyword>
<dbReference type="PANTHER" id="PTHR46238:SF8">
    <property type="entry name" value="ENDONUCLEASE_EXONUCLEASE_PHOSPHATASE DOMAIN-CONTAINING PROTEIN"/>
    <property type="match status" value="1"/>
</dbReference>
<dbReference type="PANTHER" id="PTHR46238">
    <property type="entry name" value="REVERSE TRANSCRIPTASE DOMAIN-CONTAINING PROTEIN"/>
    <property type="match status" value="1"/>
</dbReference>
<proteinExistence type="predicted"/>
<evidence type="ECO:0000313" key="1">
    <source>
        <dbReference type="Proteomes" id="UP000189701"/>
    </source>
</evidence>
<sequence length="247" mass="28868">MAYDKVSKKVMWRCLEVSGVPISYTRVIKDMYDGAKTWVRTMGEQRNFGLAKSQPEEDEAYEEMLAELAEDAALLGSGVDVKLDTQVIPIRGSFKYLWSIIQSNGEIDGEVSHCIGEWWMKCWLASGVLSEKKVPPRLKGKFNRVLVRPTMLYWAKCWPVKNSHVQRMKVAEMRMLRLMYGHTMIDKIRNEVIQDKVEVALVEDQMRELRLRWFGHMHRRSTDAPVRRCERLSMAGLRRVRGRPKKY</sequence>
<dbReference type="STRING" id="4096.A0A1U7YGP4"/>
<dbReference type="OrthoDB" id="407509at2759"/>